<organism evidence="2 3">
    <name type="scientific">Liparis tanakae</name>
    <name type="common">Tanaka's snailfish</name>
    <dbReference type="NCBI Taxonomy" id="230148"/>
    <lineage>
        <taxon>Eukaryota</taxon>
        <taxon>Metazoa</taxon>
        <taxon>Chordata</taxon>
        <taxon>Craniata</taxon>
        <taxon>Vertebrata</taxon>
        <taxon>Euteleostomi</taxon>
        <taxon>Actinopterygii</taxon>
        <taxon>Neopterygii</taxon>
        <taxon>Teleostei</taxon>
        <taxon>Neoteleostei</taxon>
        <taxon>Acanthomorphata</taxon>
        <taxon>Eupercaria</taxon>
        <taxon>Perciformes</taxon>
        <taxon>Cottioidei</taxon>
        <taxon>Cottales</taxon>
        <taxon>Liparidae</taxon>
        <taxon>Liparis</taxon>
    </lineage>
</organism>
<protein>
    <submittedName>
        <fullName evidence="2">Uncharacterized protein</fullName>
    </submittedName>
</protein>
<gene>
    <name evidence="2" type="ORF">EYF80_011776</name>
</gene>
<evidence type="ECO:0000256" key="1">
    <source>
        <dbReference type="SAM" id="MobiDB-lite"/>
    </source>
</evidence>
<name>A0A4Z2ILE6_9TELE</name>
<proteinExistence type="predicted"/>
<feature type="region of interest" description="Disordered" evidence="1">
    <location>
        <begin position="40"/>
        <end position="62"/>
    </location>
</feature>
<dbReference type="AlphaFoldDB" id="A0A4Z2ILE6"/>
<dbReference type="Proteomes" id="UP000314294">
    <property type="component" value="Unassembled WGS sequence"/>
</dbReference>
<reference evidence="2 3" key="1">
    <citation type="submission" date="2019-03" db="EMBL/GenBank/DDBJ databases">
        <title>First draft genome of Liparis tanakae, snailfish: a comprehensive survey of snailfish specific genes.</title>
        <authorList>
            <person name="Kim W."/>
            <person name="Song I."/>
            <person name="Jeong J.-H."/>
            <person name="Kim D."/>
            <person name="Kim S."/>
            <person name="Ryu S."/>
            <person name="Song J.Y."/>
            <person name="Lee S.K."/>
        </authorList>
    </citation>
    <scope>NUCLEOTIDE SEQUENCE [LARGE SCALE GENOMIC DNA]</scope>
    <source>
        <tissue evidence="2">Muscle</tissue>
    </source>
</reference>
<evidence type="ECO:0000313" key="2">
    <source>
        <dbReference type="EMBL" id="TNN78022.1"/>
    </source>
</evidence>
<dbReference type="EMBL" id="SRLO01000077">
    <property type="protein sequence ID" value="TNN78022.1"/>
    <property type="molecule type" value="Genomic_DNA"/>
</dbReference>
<comment type="caution">
    <text evidence="2">The sequence shown here is derived from an EMBL/GenBank/DDBJ whole genome shotgun (WGS) entry which is preliminary data.</text>
</comment>
<accession>A0A4Z2ILE6</accession>
<evidence type="ECO:0000313" key="3">
    <source>
        <dbReference type="Proteomes" id="UP000314294"/>
    </source>
</evidence>
<feature type="compositionally biased region" description="Basic and acidic residues" evidence="1">
    <location>
        <begin position="46"/>
        <end position="62"/>
    </location>
</feature>
<keyword evidence="3" id="KW-1185">Reference proteome</keyword>
<sequence length="62" mass="7050">MSLQWLKRKENEESGPQYRLEMYCTAHPSSEELISSLLSSASFSSHETRGSEGIMRDKLGRS</sequence>